<sequence length="191" mass="21186">MLSESTRIAHSFYSETENRQRQDMPSMDTQKILFVCLGNICRSPAAEGIMNALVQQRASSGDKILCDSAGIGDWNITGDPPDPRMTRHARQRGYPLSGRARQFDPTGDFHEFDYIVTMDAKIDAHVRTLAPDAEQASKIHPMADFCRKIAVKEVPDPYYGGADGFEEVLNILEDACSGLLAHLAGSKKRVR</sequence>
<dbReference type="InterPro" id="IPR023485">
    <property type="entry name" value="Ptyr_pPase"/>
</dbReference>
<dbReference type="EMBL" id="CAADFJ010000006">
    <property type="protein sequence ID" value="VFJ96392.1"/>
    <property type="molecule type" value="Genomic_DNA"/>
</dbReference>
<evidence type="ECO:0000313" key="5">
    <source>
        <dbReference type="EMBL" id="VFJ96392.1"/>
    </source>
</evidence>
<proteinExistence type="inferred from homology"/>
<gene>
    <name evidence="5" type="ORF">BECKH772C_GA0070978_1000633</name>
</gene>
<dbReference type="PRINTS" id="PR00719">
    <property type="entry name" value="LMWPTPASE"/>
</dbReference>
<dbReference type="PANTHER" id="PTHR47439:SF1">
    <property type="entry name" value="ACID PHOSPHATASE"/>
    <property type="match status" value="1"/>
</dbReference>
<organism evidence="5">
    <name type="scientific">Candidatus Kentrum eta</name>
    <dbReference type="NCBI Taxonomy" id="2126337"/>
    <lineage>
        <taxon>Bacteria</taxon>
        <taxon>Pseudomonadati</taxon>
        <taxon>Pseudomonadota</taxon>
        <taxon>Gammaproteobacteria</taxon>
        <taxon>Candidatus Kentrum</taxon>
    </lineage>
</organism>
<dbReference type="Gene3D" id="3.40.50.2300">
    <property type="match status" value="1"/>
</dbReference>
<dbReference type="Pfam" id="PF01451">
    <property type="entry name" value="LMWPc"/>
    <property type="match status" value="1"/>
</dbReference>
<feature type="domain" description="Phosphotyrosine protein phosphatase I" evidence="4">
    <location>
        <begin position="30"/>
        <end position="182"/>
    </location>
</feature>
<feature type="active site" description="Nucleophile" evidence="3">
    <location>
        <position position="36"/>
    </location>
</feature>
<accession>A0A450UV49</accession>
<dbReference type="InterPro" id="IPR017867">
    <property type="entry name" value="Tyr_phospatase_low_mol_wt"/>
</dbReference>
<dbReference type="InterPro" id="IPR036196">
    <property type="entry name" value="Ptyr_pPase_sf"/>
</dbReference>
<feature type="active site" evidence="3">
    <location>
        <position position="42"/>
    </location>
</feature>
<dbReference type="CDD" id="cd16343">
    <property type="entry name" value="LMWPTP"/>
    <property type="match status" value="1"/>
</dbReference>
<reference evidence="5" key="1">
    <citation type="submission" date="2019-02" db="EMBL/GenBank/DDBJ databases">
        <authorList>
            <person name="Gruber-Vodicka R. H."/>
            <person name="Seah K. B. B."/>
        </authorList>
    </citation>
    <scope>NUCLEOTIDE SEQUENCE</scope>
    <source>
        <strain evidence="5">BECK_SA2B12</strain>
    </source>
</reference>
<evidence type="ECO:0000256" key="1">
    <source>
        <dbReference type="ARBA" id="ARBA00011063"/>
    </source>
</evidence>
<keyword evidence="2" id="KW-0378">Hydrolase</keyword>
<dbReference type="PANTHER" id="PTHR47439">
    <property type="entry name" value="LOW MOLECULAR WEIGHT PHOSPHOTYROSINE PROTEIN PHOSPHATASE-RELATED"/>
    <property type="match status" value="1"/>
</dbReference>
<name>A0A450UV49_9GAMM</name>
<feature type="active site" description="Proton donor" evidence="3">
    <location>
        <position position="156"/>
    </location>
</feature>
<dbReference type="GO" id="GO:0004725">
    <property type="term" value="F:protein tyrosine phosphatase activity"/>
    <property type="evidence" value="ECO:0007669"/>
    <property type="project" value="InterPro"/>
</dbReference>
<dbReference type="SUPFAM" id="SSF52788">
    <property type="entry name" value="Phosphotyrosine protein phosphatases I"/>
    <property type="match status" value="1"/>
</dbReference>
<protein>
    <submittedName>
        <fullName evidence="5">Protein tyrosine phosphatase</fullName>
    </submittedName>
</protein>
<evidence type="ECO:0000259" key="4">
    <source>
        <dbReference type="SMART" id="SM00226"/>
    </source>
</evidence>
<evidence type="ECO:0000256" key="2">
    <source>
        <dbReference type="ARBA" id="ARBA00022801"/>
    </source>
</evidence>
<dbReference type="InterPro" id="IPR052995">
    <property type="entry name" value="LMW-PTP"/>
</dbReference>
<evidence type="ECO:0000256" key="3">
    <source>
        <dbReference type="PIRSR" id="PIRSR617867-1"/>
    </source>
</evidence>
<dbReference type="AlphaFoldDB" id="A0A450UV49"/>
<comment type="similarity">
    <text evidence="1">Belongs to the low molecular weight phosphotyrosine protein phosphatase family.</text>
</comment>
<dbReference type="SMART" id="SM00226">
    <property type="entry name" value="LMWPc"/>
    <property type="match status" value="1"/>
</dbReference>